<dbReference type="InterPro" id="IPR037682">
    <property type="entry name" value="TonB_C"/>
</dbReference>
<feature type="signal peptide" evidence="1">
    <location>
        <begin position="1"/>
        <end position="20"/>
    </location>
</feature>
<comment type="caution">
    <text evidence="3">The sequence shown here is derived from an EMBL/GenBank/DDBJ whole genome shotgun (WGS) entry which is preliminary data.</text>
</comment>
<proteinExistence type="predicted"/>
<reference evidence="3 4" key="1">
    <citation type="submission" date="2021-11" db="EMBL/GenBank/DDBJ databases">
        <title>Genomic of Niabella pedocola.</title>
        <authorList>
            <person name="Wu T."/>
        </authorList>
    </citation>
    <scope>NUCLEOTIDE SEQUENCE [LARGE SCALE GENOMIC DNA]</scope>
    <source>
        <strain evidence="3 4">JCM 31011</strain>
    </source>
</reference>
<keyword evidence="4" id="KW-1185">Reference proteome</keyword>
<protein>
    <submittedName>
        <fullName evidence="3">Energy transducer TonB</fullName>
    </submittedName>
</protein>
<keyword evidence="1" id="KW-0732">Signal</keyword>
<evidence type="ECO:0000313" key="3">
    <source>
        <dbReference type="EMBL" id="MCD2421754.1"/>
    </source>
</evidence>
<gene>
    <name evidence="3" type="ORF">LQ567_03205</name>
</gene>
<feature type="chain" id="PRO_5046740513" evidence="1">
    <location>
        <begin position="21"/>
        <end position="318"/>
    </location>
</feature>
<sequence length="318" mass="36701">MHRKLQLLLLGMVISTSLNAQTTERYYDYSWKACKPEEALFYSTVIKTDTGWYRRDYYLREKKLQMAGLYQDEDCKVPNGTFFYFYPNAQISSVGKFRSGKKEGIWLRYYPNKMLQDSASYHNDRPVGLVLSWHSNGYLSDSAIYRPDGSGLRASWFDNGMPSSAGRFSEKGKADKKWVYFHKNGKPSCVEMYNNGTLTARQHFDITGSPLSDTTDIEREAEFPGGANAWSKYLQKKLYFPTQYKFDNDGKAVVIVSFTVDEAGKVADVYVSTSLHPTFDRIAENVVRQSPQWIPAFRKNRSIKSYRKQPVFFGQETR</sequence>
<dbReference type="Proteomes" id="UP001199816">
    <property type="component" value="Unassembled WGS sequence"/>
</dbReference>
<evidence type="ECO:0000313" key="4">
    <source>
        <dbReference type="Proteomes" id="UP001199816"/>
    </source>
</evidence>
<feature type="domain" description="TonB C-terminal" evidence="2">
    <location>
        <begin position="252"/>
        <end position="311"/>
    </location>
</feature>
<organism evidence="3 4">
    <name type="scientific">Niabella pedocola</name>
    <dbReference type="NCBI Taxonomy" id="1752077"/>
    <lineage>
        <taxon>Bacteria</taxon>
        <taxon>Pseudomonadati</taxon>
        <taxon>Bacteroidota</taxon>
        <taxon>Chitinophagia</taxon>
        <taxon>Chitinophagales</taxon>
        <taxon>Chitinophagaceae</taxon>
        <taxon>Niabella</taxon>
    </lineage>
</organism>
<evidence type="ECO:0000256" key="1">
    <source>
        <dbReference type="SAM" id="SignalP"/>
    </source>
</evidence>
<dbReference type="Gene3D" id="3.30.1150.10">
    <property type="match status" value="1"/>
</dbReference>
<dbReference type="Pfam" id="PF03544">
    <property type="entry name" value="TonB_C"/>
    <property type="match status" value="1"/>
</dbReference>
<dbReference type="SUPFAM" id="SSF82185">
    <property type="entry name" value="Histone H3 K4-specific methyltransferase SET7/9 N-terminal domain"/>
    <property type="match status" value="1"/>
</dbReference>
<dbReference type="SUPFAM" id="SSF74653">
    <property type="entry name" value="TolA/TonB C-terminal domain"/>
    <property type="match status" value="1"/>
</dbReference>
<dbReference type="Gene3D" id="3.90.930.1">
    <property type="match status" value="1"/>
</dbReference>
<name>A0ABS8PKW5_9BACT</name>
<accession>A0ABS8PKW5</accession>
<dbReference type="EMBL" id="JAJNEC010000003">
    <property type="protein sequence ID" value="MCD2421754.1"/>
    <property type="molecule type" value="Genomic_DNA"/>
</dbReference>
<dbReference type="RefSeq" id="WP_231002658.1">
    <property type="nucleotide sequence ID" value="NZ_JAJNEC010000003.1"/>
</dbReference>
<evidence type="ECO:0000259" key="2">
    <source>
        <dbReference type="Pfam" id="PF03544"/>
    </source>
</evidence>